<dbReference type="RefSeq" id="WP_358349925.1">
    <property type="nucleotide sequence ID" value="NZ_JBEZFP010000010.1"/>
</dbReference>
<keyword evidence="2" id="KW-0378">Hydrolase</keyword>
<accession>A0ABV3DBD7</accession>
<organism evidence="2 3">
    <name type="scientific">Streptodolium elevatio</name>
    <dbReference type="NCBI Taxonomy" id="3157996"/>
    <lineage>
        <taxon>Bacteria</taxon>
        <taxon>Bacillati</taxon>
        <taxon>Actinomycetota</taxon>
        <taxon>Actinomycetes</taxon>
        <taxon>Kitasatosporales</taxon>
        <taxon>Streptomycetaceae</taxon>
        <taxon>Streptodolium</taxon>
    </lineage>
</organism>
<sequence>MVTYDALKDARFDSLRSHADTWGRTMNQLDIVVRDFELGVCGATEHAGWKGDAAGLANPELEDALRRIRIAALEARAVAAELDFAVEALSDCQYRLFAEVHAALTSGVTITGNGAGGFTVTETRPPTALRDDLELSSVQAMLDGYAQRVQGILDDAAAADTLHAALLAKLAAGEVARGDDAALKHAKQDLESVFGSMSPQQTGAWWAQMTEAERQAFLVDYPYEVGAMDGVPATVRNQANQAALNSRLADLGPLVTGGTATAAERKEWENLQKINQVMAGNVERRPEEQLMLLKFGTRTRDGEVVISVGNPDTAKNTAITVPGVNTTVAGKLTEQVERATNLQRVADRVTPGVPGDAAVIVWLDYDSPELSLTAGSLSSGAGPGRAQEGAGRLDRFVDGTRVTGPKDQHLTVGGHSYGTSVVAYAARDGDGLDADELVFVGSPGVQVDHAADLNFDPNRVWVGIAPDDWEAPASSFLHGTLPTDDDFGAHRFAANDGGHFSYWDMRSEYEGDTSIQSQADIMMGRTP</sequence>
<dbReference type="Pfam" id="PF06259">
    <property type="entry name" value="Abhydrolase_8"/>
    <property type="match status" value="1"/>
</dbReference>
<gene>
    <name evidence="2" type="ORF">AB0C36_06115</name>
</gene>
<name>A0ABV3DBD7_9ACTN</name>
<dbReference type="InterPro" id="IPR010427">
    <property type="entry name" value="DUF1023"/>
</dbReference>
<reference evidence="2 3" key="1">
    <citation type="submission" date="2024-06" db="EMBL/GenBank/DDBJ databases">
        <title>The Natural Products Discovery Center: Release of the First 8490 Sequenced Strains for Exploring Actinobacteria Biosynthetic Diversity.</title>
        <authorList>
            <person name="Kalkreuter E."/>
            <person name="Kautsar S.A."/>
            <person name="Yang D."/>
            <person name="Bader C.D."/>
            <person name="Teijaro C.N."/>
            <person name="Fluegel L."/>
            <person name="Davis C.M."/>
            <person name="Simpson J.R."/>
            <person name="Lauterbach L."/>
            <person name="Steele A.D."/>
            <person name="Gui C."/>
            <person name="Meng S."/>
            <person name="Li G."/>
            <person name="Viehrig K."/>
            <person name="Ye F."/>
            <person name="Su P."/>
            <person name="Kiefer A.F."/>
            <person name="Nichols A."/>
            <person name="Cepeda A.J."/>
            <person name="Yan W."/>
            <person name="Fan B."/>
            <person name="Jiang Y."/>
            <person name="Adhikari A."/>
            <person name="Zheng C.-J."/>
            <person name="Schuster L."/>
            <person name="Cowan T.M."/>
            <person name="Smanski M.J."/>
            <person name="Chevrette M.G."/>
            <person name="De Carvalho L.P.S."/>
            <person name="Shen B."/>
        </authorList>
    </citation>
    <scope>NUCLEOTIDE SEQUENCE [LARGE SCALE GENOMIC DNA]</scope>
    <source>
        <strain evidence="2 3">NPDC048946</strain>
    </source>
</reference>
<feature type="domain" description="DUF1023" evidence="1">
    <location>
        <begin position="301"/>
        <end position="469"/>
    </location>
</feature>
<comment type="caution">
    <text evidence="2">The sequence shown here is derived from an EMBL/GenBank/DDBJ whole genome shotgun (WGS) entry which is preliminary data.</text>
</comment>
<keyword evidence="3" id="KW-1185">Reference proteome</keyword>
<evidence type="ECO:0000313" key="2">
    <source>
        <dbReference type="EMBL" id="MEU8133066.1"/>
    </source>
</evidence>
<evidence type="ECO:0000313" key="3">
    <source>
        <dbReference type="Proteomes" id="UP001551482"/>
    </source>
</evidence>
<dbReference type="EMBL" id="JBEZFP010000010">
    <property type="protein sequence ID" value="MEU8133066.1"/>
    <property type="molecule type" value="Genomic_DNA"/>
</dbReference>
<proteinExistence type="predicted"/>
<protein>
    <submittedName>
        <fullName evidence="2">Alpha/beta hydrolase</fullName>
    </submittedName>
</protein>
<dbReference type="GO" id="GO:0016787">
    <property type="term" value="F:hydrolase activity"/>
    <property type="evidence" value="ECO:0007669"/>
    <property type="project" value="UniProtKB-KW"/>
</dbReference>
<evidence type="ECO:0000259" key="1">
    <source>
        <dbReference type="Pfam" id="PF06259"/>
    </source>
</evidence>
<dbReference type="Proteomes" id="UP001551482">
    <property type="component" value="Unassembled WGS sequence"/>
</dbReference>